<evidence type="ECO:0000256" key="1">
    <source>
        <dbReference type="ARBA" id="ARBA00005446"/>
    </source>
</evidence>
<comment type="catalytic activity">
    <reaction evidence="4">
        <text>Couples ATP hydrolysis with the unwinding of duplex DNA by translocating in the 3'-5' direction.</text>
        <dbReference type="EC" id="5.6.2.4"/>
    </reaction>
</comment>
<dbReference type="GO" id="GO:0005737">
    <property type="term" value="C:cytoplasm"/>
    <property type="evidence" value="ECO:0007669"/>
    <property type="project" value="TreeGrafter"/>
</dbReference>
<evidence type="ECO:0000256" key="2">
    <source>
        <dbReference type="ARBA" id="ARBA00023125"/>
    </source>
</evidence>
<dbReference type="GO" id="GO:0005694">
    <property type="term" value="C:chromosome"/>
    <property type="evidence" value="ECO:0007669"/>
    <property type="project" value="TreeGrafter"/>
</dbReference>
<dbReference type="AlphaFoldDB" id="A0A2X0MBS0"/>
<dbReference type="GO" id="GO:0043138">
    <property type="term" value="F:3'-5' DNA helicase activity"/>
    <property type="evidence" value="ECO:0007669"/>
    <property type="project" value="UniProtKB-EC"/>
</dbReference>
<gene>
    <name evidence="7" type="ORF">BZ3500_MVSOF-1268-A1-R1_CHR2-1G04376</name>
</gene>
<dbReference type="InterPro" id="IPR027417">
    <property type="entry name" value="P-loop_NTPase"/>
</dbReference>
<evidence type="ECO:0000256" key="5">
    <source>
        <dbReference type="ARBA" id="ARBA00034808"/>
    </source>
</evidence>
<comment type="similarity">
    <text evidence="1">Belongs to the helicase family. RecQ subfamily.</text>
</comment>
<evidence type="ECO:0000256" key="3">
    <source>
        <dbReference type="ARBA" id="ARBA00023235"/>
    </source>
</evidence>
<proteinExistence type="inferred from homology"/>
<dbReference type="Proteomes" id="UP000249723">
    <property type="component" value="Unassembled WGS sequence"/>
</dbReference>
<evidence type="ECO:0000256" key="4">
    <source>
        <dbReference type="ARBA" id="ARBA00034617"/>
    </source>
</evidence>
<dbReference type="OrthoDB" id="5409596at2759"/>
<keyword evidence="3" id="KW-0413">Isomerase</keyword>
<dbReference type="GO" id="GO:0000724">
    <property type="term" value="P:double-strand break repair via homologous recombination"/>
    <property type="evidence" value="ECO:0007669"/>
    <property type="project" value="TreeGrafter"/>
</dbReference>
<name>A0A2X0MBS0_9BASI</name>
<keyword evidence="8" id="KW-1185">Reference proteome</keyword>
<dbReference type="EMBL" id="FMWP01000012">
    <property type="protein sequence ID" value="SCZ88386.1"/>
    <property type="molecule type" value="Genomic_DNA"/>
</dbReference>
<dbReference type="PANTHER" id="PTHR13710:SF105">
    <property type="entry name" value="ATP-DEPENDENT DNA HELICASE Q1"/>
    <property type="match status" value="1"/>
</dbReference>
<evidence type="ECO:0000313" key="7">
    <source>
        <dbReference type="EMBL" id="SCZ88386.1"/>
    </source>
</evidence>
<sequence length="336" mass="38575">MPVQTPTLVKGTPRRSPSIEFRESPLRSASRAKPTTSRDHHSTNTTPELPTRRSPAAHWRSQLTQEDRVDPIELRKKLRLLLVDKFGEGFVPRPVQIEARAGLFQLERFKTRNQYDAVFVIAPTGSEKSLIFQAMYLVYGRRAVTIVADNLNQERKTATAICKETWGDGELYQQLSNPSHTVSFIFIMHNGDKRWAELISKDSFRERVKLLAYDEAIKIAEWGFSERERAGAISHPMEGSTAFRPVYGQVAERRLITWLLSESRTFFAKADLFRPNLRNIVVEMKPRTNGTMGSMRDLLNQQSDPSIFPQSIMYFNSQEATKRLSWVQLLLRSFGL</sequence>
<organism evidence="7 8">
    <name type="scientific">Microbotryum saponariae</name>
    <dbReference type="NCBI Taxonomy" id="289078"/>
    <lineage>
        <taxon>Eukaryota</taxon>
        <taxon>Fungi</taxon>
        <taxon>Dikarya</taxon>
        <taxon>Basidiomycota</taxon>
        <taxon>Pucciniomycotina</taxon>
        <taxon>Microbotryomycetes</taxon>
        <taxon>Microbotryales</taxon>
        <taxon>Microbotryaceae</taxon>
        <taxon>Microbotryum</taxon>
    </lineage>
</organism>
<accession>A0A2X0MBS0</accession>
<dbReference type="EC" id="5.6.2.4" evidence="5"/>
<reference evidence="8" key="1">
    <citation type="submission" date="2016-10" db="EMBL/GenBank/DDBJ databases">
        <authorList>
            <person name="Jeantristanb JTB J.-T."/>
            <person name="Ricardo R."/>
        </authorList>
    </citation>
    <scope>NUCLEOTIDE SEQUENCE [LARGE SCALE GENOMIC DNA]</scope>
</reference>
<feature type="region of interest" description="Disordered" evidence="6">
    <location>
        <begin position="1"/>
        <end position="64"/>
    </location>
</feature>
<dbReference type="GO" id="GO:0003677">
    <property type="term" value="F:DNA binding"/>
    <property type="evidence" value="ECO:0007669"/>
    <property type="project" value="UniProtKB-KW"/>
</dbReference>
<evidence type="ECO:0000313" key="8">
    <source>
        <dbReference type="Proteomes" id="UP000249723"/>
    </source>
</evidence>
<protein>
    <recommendedName>
        <fullName evidence="5">DNA 3'-5' helicase</fullName>
        <ecNumber evidence="5">5.6.2.4</ecNumber>
    </recommendedName>
</protein>
<evidence type="ECO:0000256" key="6">
    <source>
        <dbReference type="SAM" id="MobiDB-lite"/>
    </source>
</evidence>
<keyword evidence="2" id="KW-0238">DNA-binding</keyword>
<dbReference type="PANTHER" id="PTHR13710">
    <property type="entry name" value="DNA HELICASE RECQ FAMILY MEMBER"/>
    <property type="match status" value="1"/>
</dbReference>
<dbReference type="Gene3D" id="3.40.50.300">
    <property type="entry name" value="P-loop containing nucleotide triphosphate hydrolases"/>
    <property type="match status" value="1"/>
</dbReference>
<dbReference type="GO" id="GO:0009378">
    <property type="term" value="F:four-way junction helicase activity"/>
    <property type="evidence" value="ECO:0007669"/>
    <property type="project" value="TreeGrafter"/>
</dbReference>